<sequence>MVLEHKPPVSPQLKETYVLVAEASTLWYAVELYRMSGEDMPEHLVEMLEKRLDSALVSISELVHPHPF</sequence>
<dbReference type="AlphaFoldDB" id="A0A0F9IWW4"/>
<gene>
    <name evidence="1" type="ORF">LCGC14_1604210</name>
</gene>
<accession>A0A0F9IWW4</accession>
<comment type="caution">
    <text evidence="1">The sequence shown here is derived from an EMBL/GenBank/DDBJ whole genome shotgun (WGS) entry which is preliminary data.</text>
</comment>
<name>A0A0F9IWW4_9ZZZZ</name>
<dbReference type="EMBL" id="LAZR01012906">
    <property type="protein sequence ID" value="KKM24529.1"/>
    <property type="molecule type" value="Genomic_DNA"/>
</dbReference>
<reference evidence="1" key="1">
    <citation type="journal article" date="2015" name="Nature">
        <title>Complex archaea that bridge the gap between prokaryotes and eukaryotes.</title>
        <authorList>
            <person name="Spang A."/>
            <person name="Saw J.H."/>
            <person name="Jorgensen S.L."/>
            <person name="Zaremba-Niedzwiedzka K."/>
            <person name="Martijn J."/>
            <person name="Lind A.E."/>
            <person name="van Eijk R."/>
            <person name="Schleper C."/>
            <person name="Guy L."/>
            <person name="Ettema T.J."/>
        </authorList>
    </citation>
    <scope>NUCLEOTIDE SEQUENCE</scope>
</reference>
<evidence type="ECO:0000313" key="1">
    <source>
        <dbReference type="EMBL" id="KKM24529.1"/>
    </source>
</evidence>
<organism evidence="1">
    <name type="scientific">marine sediment metagenome</name>
    <dbReference type="NCBI Taxonomy" id="412755"/>
    <lineage>
        <taxon>unclassified sequences</taxon>
        <taxon>metagenomes</taxon>
        <taxon>ecological metagenomes</taxon>
    </lineage>
</organism>
<protein>
    <submittedName>
        <fullName evidence="1">Uncharacterized protein</fullName>
    </submittedName>
</protein>
<proteinExistence type="predicted"/>